<organism evidence="18 19">
    <name type="scientific">Saccoglossus kowalevskii</name>
    <name type="common">Acorn worm</name>
    <dbReference type="NCBI Taxonomy" id="10224"/>
    <lineage>
        <taxon>Eukaryota</taxon>
        <taxon>Metazoa</taxon>
        <taxon>Hemichordata</taxon>
        <taxon>Enteropneusta</taxon>
        <taxon>Harrimaniidae</taxon>
        <taxon>Saccoglossus</taxon>
    </lineage>
</organism>
<dbReference type="PANTHER" id="PTHR10689">
    <property type="entry name" value="MICROSOMAL GLUTATHIONE S-TRANSFERASE 1"/>
    <property type="match status" value="1"/>
</dbReference>
<keyword evidence="18" id="KW-1185">Reference proteome</keyword>
<evidence type="ECO:0000256" key="16">
    <source>
        <dbReference type="ARBA" id="ARBA00049385"/>
    </source>
</evidence>
<name>A0ABM0MZ58_SACKO</name>
<comment type="subcellular location">
    <subcellularLocation>
        <location evidence="3">Endoplasmic reticulum membrane</location>
        <topology evidence="3">Multi-pass membrane protein</topology>
    </subcellularLocation>
    <subcellularLocation>
        <location evidence="2">Mitochondrion outer membrane</location>
    </subcellularLocation>
</comment>
<evidence type="ECO:0000256" key="1">
    <source>
        <dbReference type="ARBA" id="ARBA00003701"/>
    </source>
</evidence>
<evidence type="ECO:0000313" key="19">
    <source>
        <dbReference type="RefSeq" id="XP_006825299.1"/>
    </source>
</evidence>
<dbReference type="RefSeq" id="XP_006825299.1">
    <property type="nucleotide sequence ID" value="XM_006825236.1"/>
</dbReference>
<keyword evidence="7 17" id="KW-0812">Transmembrane</keyword>
<keyword evidence="12" id="KW-0496">Mitochondrion</keyword>
<evidence type="ECO:0000256" key="9">
    <source>
        <dbReference type="ARBA" id="ARBA00022824"/>
    </source>
</evidence>
<keyword evidence="11" id="KW-0007">Acetylation</keyword>
<keyword evidence="8" id="KW-1000">Mitochondrion outer membrane</keyword>
<feature type="transmembrane region" description="Helical" evidence="17">
    <location>
        <begin position="70"/>
        <end position="86"/>
    </location>
</feature>
<evidence type="ECO:0000256" key="17">
    <source>
        <dbReference type="SAM" id="Phobius"/>
    </source>
</evidence>
<dbReference type="GeneID" id="102802339"/>
<evidence type="ECO:0000256" key="13">
    <source>
        <dbReference type="ARBA" id="ARBA00023136"/>
    </source>
</evidence>
<dbReference type="InterPro" id="IPR001129">
    <property type="entry name" value="Membr-assoc_MAPEG"/>
</dbReference>
<evidence type="ECO:0000256" key="11">
    <source>
        <dbReference type="ARBA" id="ARBA00022990"/>
    </source>
</evidence>
<feature type="transmembrane region" description="Helical" evidence="17">
    <location>
        <begin position="12"/>
        <end position="32"/>
    </location>
</feature>
<reference evidence="19" key="1">
    <citation type="submission" date="2025-08" db="UniProtKB">
        <authorList>
            <consortium name="RefSeq"/>
        </authorList>
    </citation>
    <scope>IDENTIFICATION</scope>
    <source>
        <tissue evidence="19">Testes</tissue>
    </source>
</reference>
<feature type="transmembrane region" description="Helical" evidence="17">
    <location>
        <begin position="120"/>
        <end position="138"/>
    </location>
</feature>
<dbReference type="EC" id="2.5.1.18" evidence="5"/>
<sequence length="142" mass="16383">MADIFHLDNDVFRSYLACGTVIIVKMMALSLFTTYRRFKYKAFSNPEDTKRPVTKHEDVERVRRLHRNDLENIPVFLALGCMYIATEPVPSTAIWHFRVFAISRILHSISYLAGIQPWRVLVYSVGFLVNASMAYHILCAAL</sequence>
<proteinExistence type="inferred from homology"/>
<evidence type="ECO:0000256" key="6">
    <source>
        <dbReference type="ARBA" id="ARBA00022679"/>
    </source>
</evidence>
<evidence type="ECO:0000256" key="5">
    <source>
        <dbReference type="ARBA" id="ARBA00012452"/>
    </source>
</evidence>
<evidence type="ECO:0000256" key="8">
    <source>
        <dbReference type="ARBA" id="ARBA00022787"/>
    </source>
</evidence>
<comment type="function">
    <text evidence="1">Conjugation of reduced glutathione to a wide number of exogenous and endogenous hydrophobic electrophiles.</text>
</comment>
<evidence type="ECO:0000256" key="2">
    <source>
        <dbReference type="ARBA" id="ARBA00004294"/>
    </source>
</evidence>
<comment type="similarity">
    <text evidence="4">Belongs to the MAPEG family.</text>
</comment>
<dbReference type="InterPro" id="IPR023352">
    <property type="entry name" value="MAPEG-like_dom_sf"/>
</dbReference>
<evidence type="ECO:0000256" key="7">
    <source>
        <dbReference type="ARBA" id="ARBA00022692"/>
    </source>
</evidence>
<keyword evidence="9" id="KW-0256">Endoplasmic reticulum</keyword>
<evidence type="ECO:0000256" key="15">
    <source>
        <dbReference type="ARBA" id="ARBA00039397"/>
    </source>
</evidence>
<keyword evidence="6" id="KW-0808">Transferase</keyword>
<evidence type="ECO:0000256" key="12">
    <source>
        <dbReference type="ARBA" id="ARBA00023128"/>
    </source>
</evidence>
<dbReference type="Gene3D" id="1.20.120.550">
    <property type="entry name" value="Membrane associated eicosanoid/glutathione metabolism-like domain"/>
    <property type="match status" value="1"/>
</dbReference>
<dbReference type="Pfam" id="PF01124">
    <property type="entry name" value="MAPEG"/>
    <property type="match status" value="1"/>
</dbReference>
<comment type="subunit">
    <text evidence="14">Homotrimer; The trimer binds only one molecule of glutathione.</text>
</comment>
<dbReference type="InterPro" id="IPR040162">
    <property type="entry name" value="MGST1-like"/>
</dbReference>
<accession>A0ABM0MZ58</accession>
<comment type="catalytic activity">
    <reaction evidence="16">
        <text>RX + glutathione = an S-substituted glutathione + a halide anion + H(+)</text>
        <dbReference type="Rhea" id="RHEA:16437"/>
        <dbReference type="ChEBI" id="CHEBI:15378"/>
        <dbReference type="ChEBI" id="CHEBI:16042"/>
        <dbReference type="ChEBI" id="CHEBI:17792"/>
        <dbReference type="ChEBI" id="CHEBI:57925"/>
        <dbReference type="ChEBI" id="CHEBI:90779"/>
        <dbReference type="EC" id="2.5.1.18"/>
    </reaction>
    <physiologicalReaction direction="left-to-right" evidence="16">
        <dbReference type="Rhea" id="RHEA:16438"/>
    </physiologicalReaction>
</comment>
<dbReference type="Proteomes" id="UP000694865">
    <property type="component" value="Unplaced"/>
</dbReference>
<keyword evidence="10 17" id="KW-1133">Transmembrane helix</keyword>
<evidence type="ECO:0000256" key="4">
    <source>
        <dbReference type="ARBA" id="ARBA00010459"/>
    </source>
</evidence>
<evidence type="ECO:0000256" key="3">
    <source>
        <dbReference type="ARBA" id="ARBA00004477"/>
    </source>
</evidence>
<keyword evidence="13 17" id="KW-0472">Membrane</keyword>
<gene>
    <name evidence="19" type="primary">LOC102802339</name>
</gene>
<protein>
    <recommendedName>
        <fullName evidence="15">Microsomal glutathione S-transferase 1</fullName>
        <ecNumber evidence="5">2.5.1.18</ecNumber>
    </recommendedName>
</protein>
<evidence type="ECO:0000313" key="18">
    <source>
        <dbReference type="Proteomes" id="UP000694865"/>
    </source>
</evidence>
<evidence type="ECO:0000256" key="14">
    <source>
        <dbReference type="ARBA" id="ARBA00038540"/>
    </source>
</evidence>
<dbReference type="SUPFAM" id="SSF161084">
    <property type="entry name" value="MAPEG domain-like"/>
    <property type="match status" value="1"/>
</dbReference>
<evidence type="ECO:0000256" key="10">
    <source>
        <dbReference type="ARBA" id="ARBA00022989"/>
    </source>
</evidence>
<dbReference type="PANTHER" id="PTHR10689:SF6">
    <property type="entry name" value="MICROSOMAL GLUTATHIONE S-TRANSFERASE 1"/>
    <property type="match status" value="1"/>
</dbReference>